<protein>
    <submittedName>
        <fullName evidence="13">p-loop containing nucleoside triphosphate hydrolase protein</fullName>
    </submittedName>
</protein>
<dbReference type="Pfam" id="PF00664">
    <property type="entry name" value="ABC_membrane"/>
    <property type="match status" value="2"/>
</dbReference>
<evidence type="ECO:0000256" key="8">
    <source>
        <dbReference type="ARBA" id="ARBA00023136"/>
    </source>
</evidence>
<dbReference type="InterPro" id="IPR003439">
    <property type="entry name" value="ABC_transporter-like_ATP-bd"/>
</dbReference>
<evidence type="ECO:0000259" key="11">
    <source>
        <dbReference type="PROSITE" id="PS50893"/>
    </source>
</evidence>
<dbReference type="Proteomes" id="UP000053477">
    <property type="component" value="Unassembled WGS sequence"/>
</dbReference>
<feature type="domain" description="ABC transporter" evidence="11">
    <location>
        <begin position="403"/>
        <end position="638"/>
    </location>
</feature>
<dbReference type="InterPro" id="IPR011527">
    <property type="entry name" value="ABC1_TM_dom"/>
</dbReference>
<dbReference type="CDD" id="cd03250">
    <property type="entry name" value="ABCC_MRP_domain1"/>
    <property type="match status" value="1"/>
</dbReference>
<reference evidence="13 14" key="1">
    <citation type="submission" date="2015-04" db="EMBL/GenBank/DDBJ databases">
        <title>Complete genome sequence of Schizopora paradoxa KUC8140, a cosmopolitan wood degrader in East Asia.</title>
        <authorList>
            <consortium name="DOE Joint Genome Institute"/>
            <person name="Min B."/>
            <person name="Park H."/>
            <person name="Jang Y."/>
            <person name="Kim J.-J."/>
            <person name="Kim K.H."/>
            <person name="Pangilinan J."/>
            <person name="Lipzen A."/>
            <person name="Riley R."/>
            <person name="Grigoriev I.V."/>
            <person name="Spatafora J.W."/>
            <person name="Choi I.-G."/>
        </authorList>
    </citation>
    <scope>NUCLEOTIDE SEQUENCE [LARGE SCALE GENOMIC DNA]</scope>
    <source>
        <strain evidence="13 14">KUC8140</strain>
    </source>
</reference>
<dbReference type="PROSITE" id="PS50893">
    <property type="entry name" value="ABC_TRANSPORTER_2"/>
    <property type="match status" value="2"/>
</dbReference>
<dbReference type="OrthoDB" id="6500128at2759"/>
<evidence type="ECO:0000256" key="6">
    <source>
        <dbReference type="ARBA" id="ARBA00022840"/>
    </source>
</evidence>
<evidence type="ECO:0000256" key="7">
    <source>
        <dbReference type="ARBA" id="ARBA00022989"/>
    </source>
</evidence>
<feature type="domain" description="ABC transmembrane type-1" evidence="12">
    <location>
        <begin position="711"/>
        <end position="971"/>
    </location>
</feature>
<dbReference type="PANTHER" id="PTHR24223:SF415">
    <property type="entry name" value="FI20190P1"/>
    <property type="match status" value="1"/>
</dbReference>
<dbReference type="FunFam" id="3.40.50.300:FF:001354">
    <property type="entry name" value="ATP-binding cassette (ABC) transporter, putative"/>
    <property type="match status" value="1"/>
</dbReference>
<comment type="subcellular location">
    <subcellularLocation>
        <location evidence="1">Membrane</location>
        <topology evidence="1">Multi-pass membrane protein</topology>
    </subcellularLocation>
</comment>
<dbReference type="Pfam" id="PF00005">
    <property type="entry name" value="ABC_tran"/>
    <property type="match status" value="2"/>
</dbReference>
<dbReference type="GO" id="GO:0016020">
    <property type="term" value="C:membrane"/>
    <property type="evidence" value="ECO:0007669"/>
    <property type="project" value="UniProtKB-SubCell"/>
</dbReference>
<sequence length="1294" mass="144529">MPEDSVSLWQWCTFSFVEPIFGAAKTRRLNTEDVWTLSPFFTHKNLFRKYLSYPNRSLIRFLIVSNSLDLIIDIVSELYAASAGFITIYCLQRILAVLSDSSRNMPEAHLYAFVAFLANLSFAQVDLFQMWHSRRCYERARGQLFCALHYKALLRRDLSTGSSQTTETVDSISDSADLGKIVNLMQGDAYTVALRFWQASSVFASTLRLIIALFYLHSVLGWSSMAGVVVVLVAYILNYPLAKYNIYVTRASSKARDARLSAVNELFQNIRFLKFYGWENFWASGVRHRRETELRWRVKENFIAVLISFIWIWVPSAMALFSFLFYTLIAGGRLTVAKTFTALALFSNLQGPMMELPDQFFSFLHAYVSLQRINAFLQEDEIPAWASTLGRSKREESPVANKLGFEDATFQWGSPAKGAPHRRFSLGPLNINFPIGKLSLVTGATGSGKSALLAALLGELYCVSGSVLISKAFHNVAFCAQNPWLEHATIRDNIIFGSQRGFDEARYNAVVEACALLKDLEMFDAGDLTEIGEKGVTLSGGQRARVALARAIYSEARIVLLDDPLAAVDMHTAQHLVDHCFRGELMRDRTIILVTHHISLCAPFAEYLVELEGGQIIRQGSIEELQASGQLKTVVEVEDEIDTSLEVERAVTPENEADSIKSGSTTVHDKPLRKRSGKSGKLVEEEHRAEGRVSLQTYLTYVRAAGWITWLLTFTLMVFMRLLNIVNDLFLAKWSMAYEEGNRPIALLVTAFDRLPPPEENSTPWLLVYTAISLGSAFATLLYISLGYYASLQAARKLFNAMLKRLVRAPSRFFDVTPNGRILNRFTSDIGTIDGALQQSARAALMSGLTFLASFSFILWVVPIFAPFALFIAWLYIRIAPRYIRAARDLRRLESVSLSPAFAGFDELLRGLSHVRAFGMEDRFQETFYKKVDTFQAFDHVYWLVAGWLRWRYDCLGSVVVYASTVFALLLGVSDGFAAIVIVQAGIFAEASRGLVRVAAQLELDFNSVERVGEYLEVAQEAPAIIDEKRPPAYWPSSNGPLIVEDLVVRYAPELPPVLDGVSFTAYPGEKIGVVGRTGSGKTTLALSLLRIIEPSGGKIILDGIDVTSIGLEDLRTRVTIVSQDVSLFTGTIRSNLDPFGEHDDLECFDVLERCHLIHRSGGGMQKRDIADLDSAISPTGSLSAGERQLVALARAILRRSQVIILDEATSQIDVLLDDQIQKTIRQELSRSLVITIAHRLKTIIDYDRIMVLGEGGRIVEMDTPKALFAKGGVFKEMCRRSADWNELRGAVES</sequence>
<evidence type="ECO:0000313" key="14">
    <source>
        <dbReference type="Proteomes" id="UP000053477"/>
    </source>
</evidence>
<evidence type="ECO:0000256" key="5">
    <source>
        <dbReference type="ARBA" id="ARBA00022741"/>
    </source>
</evidence>
<dbReference type="CDD" id="cd18596">
    <property type="entry name" value="ABC_6TM_VMR1_D1_like"/>
    <property type="match status" value="1"/>
</dbReference>
<evidence type="ECO:0000256" key="10">
    <source>
        <dbReference type="SAM" id="Phobius"/>
    </source>
</evidence>
<feature type="region of interest" description="Disordered" evidence="9">
    <location>
        <begin position="652"/>
        <end position="683"/>
    </location>
</feature>
<dbReference type="InterPro" id="IPR050173">
    <property type="entry name" value="ABC_transporter_C-like"/>
</dbReference>
<keyword evidence="5" id="KW-0547">Nucleotide-binding</keyword>
<feature type="transmembrane region" description="Helical" evidence="10">
    <location>
        <begin position="302"/>
        <end position="329"/>
    </location>
</feature>
<name>A0A0H2RSR7_9AGAM</name>
<keyword evidence="14" id="KW-1185">Reference proteome</keyword>
<keyword evidence="13" id="KW-0378">Hydrolase</keyword>
<gene>
    <name evidence="13" type="ORF">SCHPADRAFT_871675</name>
</gene>
<feature type="transmembrane region" description="Helical" evidence="10">
    <location>
        <begin position="857"/>
        <end position="877"/>
    </location>
</feature>
<keyword evidence="7 10" id="KW-1133">Transmembrane helix</keyword>
<dbReference type="SMART" id="SM00382">
    <property type="entry name" value="AAA"/>
    <property type="match status" value="2"/>
</dbReference>
<dbReference type="InterPro" id="IPR036640">
    <property type="entry name" value="ABC1_TM_sf"/>
</dbReference>
<evidence type="ECO:0000256" key="9">
    <source>
        <dbReference type="SAM" id="MobiDB-lite"/>
    </source>
</evidence>
<evidence type="ECO:0000256" key="2">
    <source>
        <dbReference type="ARBA" id="ARBA00022448"/>
    </source>
</evidence>
<dbReference type="EMBL" id="KQ085935">
    <property type="protein sequence ID" value="KLO15025.1"/>
    <property type="molecule type" value="Genomic_DNA"/>
</dbReference>
<dbReference type="PROSITE" id="PS50929">
    <property type="entry name" value="ABC_TM1F"/>
    <property type="match status" value="2"/>
</dbReference>
<dbReference type="GO" id="GO:0005524">
    <property type="term" value="F:ATP binding"/>
    <property type="evidence" value="ECO:0007669"/>
    <property type="project" value="UniProtKB-KW"/>
</dbReference>
<evidence type="ECO:0000256" key="4">
    <source>
        <dbReference type="ARBA" id="ARBA00022737"/>
    </source>
</evidence>
<dbReference type="Gene3D" id="3.40.50.300">
    <property type="entry name" value="P-loop containing nucleotide triphosphate hydrolases"/>
    <property type="match status" value="2"/>
</dbReference>
<organism evidence="13 14">
    <name type="scientific">Schizopora paradoxa</name>
    <dbReference type="NCBI Taxonomy" id="27342"/>
    <lineage>
        <taxon>Eukaryota</taxon>
        <taxon>Fungi</taxon>
        <taxon>Dikarya</taxon>
        <taxon>Basidiomycota</taxon>
        <taxon>Agaricomycotina</taxon>
        <taxon>Agaricomycetes</taxon>
        <taxon>Hymenochaetales</taxon>
        <taxon>Schizoporaceae</taxon>
        <taxon>Schizopora</taxon>
    </lineage>
</organism>
<feature type="domain" description="ABC transporter" evidence="11">
    <location>
        <begin position="1042"/>
        <end position="1281"/>
    </location>
</feature>
<dbReference type="FunFam" id="1.20.1560.10:FF:000013">
    <property type="entry name" value="ABC transporter C family member 2"/>
    <property type="match status" value="1"/>
</dbReference>
<keyword evidence="2" id="KW-0813">Transport</keyword>
<evidence type="ECO:0000259" key="12">
    <source>
        <dbReference type="PROSITE" id="PS50929"/>
    </source>
</evidence>
<feature type="transmembrane region" description="Helical" evidence="10">
    <location>
        <begin position="766"/>
        <end position="790"/>
    </location>
</feature>
<dbReference type="PANTHER" id="PTHR24223">
    <property type="entry name" value="ATP-BINDING CASSETTE SUB-FAMILY C"/>
    <property type="match status" value="1"/>
</dbReference>
<proteinExistence type="predicted"/>
<dbReference type="InterPro" id="IPR003593">
    <property type="entry name" value="AAA+_ATPase"/>
</dbReference>
<keyword evidence="3 10" id="KW-0812">Transmembrane</keyword>
<dbReference type="Gene3D" id="1.20.1560.10">
    <property type="entry name" value="ABC transporter type 1, transmembrane domain"/>
    <property type="match status" value="2"/>
</dbReference>
<keyword evidence="8 10" id="KW-0472">Membrane</keyword>
<evidence type="ECO:0000313" key="13">
    <source>
        <dbReference type="EMBL" id="KLO15025.1"/>
    </source>
</evidence>
<dbReference type="GO" id="GO:0140359">
    <property type="term" value="F:ABC-type transporter activity"/>
    <property type="evidence" value="ECO:0007669"/>
    <property type="project" value="InterPro"/>
</dbReference>
<feature type="domain" description="ABC transmembrane type-1" evidence="12">
    <location>
        <begin position="80"/>
        <end position="365"/>
    </location>
</feature>
<feature type="transmembrane region" description="Helical" evidence="10">
    <location>
        <begin position="222"/>
        <end position="241"/>
    </location>
</feature>
<dbReference type="SUPFAM" id="SSF52540">
    <property type="entry name" value="P-loop containing nucleoside triphosphate hydrolases"/>
    <property type="match status" value="2"/>
</dbReference>
<evidence type="ECO:0000256" key="3">
    <source>
        <dbReference type="ARBA" id="ARBA00022692"/>
    </source>
</evidence>
<dbReference type="FunFam" id="3.40.50.300:FF:000973">
    <property type="entry name" value="Multidrug resistance-associated protein 4"/>
    <property type="match status" value="1"/>
</dbReference>
<dbReference type="GO" id="GO:0016887">
    <property type="term" value="F:ATP hydrolysis activity"/>
    <property type="evidence" value="ECO:0007669"/>
    <property type="project" value="InterPro"/>
</dbReference>
<dbReference type="InterPro" id="IPR027417">
    <property type="entry name" value="P-loop_NTPase"/>
</dbReference>
<dbReference type="PROSITE" id="PS00211">
    <property type="entry name" value="ABC_TRANSPORTER_1"/>
    <property type="match status" value="2"/>
</dbReference>
<dbReference type="STRING" id="27342.A0A0H2RSR7"/>
<evidence type="ECO:0000256" key="1">
    <source>
        <dbReference type="ARBA" id="ARBA00004141"/>
    </source>
</evidence>
<dbReference type="InParanoid" id="A0A0H2RSR7"/>
<dbReference type="InterPro" id="IPR017871">
    <property type="entry name" value="ABC_transporter-like_CS"/>
</dbReference>
<dbReference type="SUPFAM" id="SSF90123">
    <property type="entry name" value="ABC transporter transmembrane region"/>
    <property type="match status" value="2"/>
</dbReference>
<keyword evidence="4" id="KW-0677">Repeat</keyword>
<feature type="transmembrane region" description="Helical" evidence="10">
    <location>
        <begin position="704"/>
        <end position="723"/>
    </location>
</feature>
<accession>A0A0H2RSR7</accession>
<feature type="transmembrane region" description="Helical" evidence="10">
    <location>
        <begin position="959"/>
        <end position="983"/>
    </location>
</feature>
<dbReference type="CDD" id="cd18604">
    <property type="entry name" value="ABC_6TM_VMR1_D2_like"/>
    <property type="match status" value="1"/>
</dbReference>
<dbReference type="CDD" id="cd03244">
    <property type="entry name" value="ABCC_MRP_domain2"/>
    <property type="match status" value="1"/>
</dbReference>
<keyword evidence="6" id="KW-0067">ATP-binding</keyword>